<sequence length="48" mass="5419">MPHQACTIVRAFALRANYSAKLNLKGPTWLSVCSAVMSSKWQFAHHFL</sequence>
<accession>A0A0A9GR23</accession>
<evidence type="ECO:0000313" key="1">
    <source>
        <dbReference type="EMBL" id="JAE25879.1"/>
    </source>
</evidence>
<reference evidence="1" key="1">
    <citation type="submission" date="2014-09" db="EMBL/GenBank/DDBJ databases">
        <authorList>
            <person name="Magalhaes I.L.F."/>
            <person name="Oliveira U."/>
            <person name="Santos F.R."/>
            <person name="Vidigal T.H.D.A."/>
            <person name="Brescovit A.D."/>
            <person name="Santos A.J."/>
        </authorList>
    </citation>
    <scope>NUCLEOTIDE SEQUENCE</scope>
    <source>
        <tissue evidence="1">Shoot tissue taken approximately 20 cm above the soil surface</tissue>
    </source>
</reference>
<dbReference type="EMBL" id="GBRH01172017">
    <property type="protein sequence ID" value="JAE25879.1"/>
    <property type="molecule type" value="Transcribed_RNA"/>
</dbReference>
<organism evidence="1">
    <name type="scientific">Arundo donax</name>
    <name type="common">Giant reed</name>
    <name type="synonym">Donax arundinaceus</name>
    <dbReference type="NCBI Taxonomy" id="35708"/>
    <lineage>
        <taxon>Eukaryota</taxon>
        <taxon>Viridiplantae</taxon>
        <taxon>Streptophyta</taxon>
        <taxon>Embryophyta</taxon>
        <taxon>Tracheophyta</taxon>
        <taxon>Spermatophyta</taxon>
        <taxon>Magnoliopsida</taxon>
        <taxon>Liliopsida</taxon>
        <taxon>Poales</taxon>
        <taxon>Poaceae</taxon>
        <taxon>PACMAD clade</taxon>
        <taxon>Arundinoideae</taxon>
        <taxon>Arundineae</taxon>
        <taxon>Arundo</taxon>
    </lineage>
</organism>
<dbReference type="AlphaFoldDB" id="A0A0A9GR23"/>
<protein>
    <submittedName>
        <fullName evidence="1">Uncharacterized protein</fullName>
    </submittedName>
</protein>
<reference evidence="1" key="2">
    <citation type="journal article" date="2015" name="Data Brief">
        <title>Shoot transcriptome of the giant reed, Arundo donax.</title>
        <authorList>
            <person name="Barrero R.A."/>
            <person name="Guerrero F.D."/>
            <person name="Moolhuijzen P."/>
            <person name="Goolsby J.A."/>
            <person name="Tidwell J."/>
            <person name="Bellgard S.E."/>
            <person name="Bellgard M.I."/>
        </authorList>
    </citation>
    <scope>NUCLEOTIDE SEQUENCE</scope>
    <source>
        <tissue evidence="1">Shoot tissue taken approximately 20 cm above the soil surface</tissue>
    </source>
</reference>
<name>A0A0A9GR23_ARUDO</name>
<proteinExistence type="predicted"/>